<evidence type="ECO:0000313" key="3">
    <source>
        <dbReference type="Proteomes" id="UP000034150"/>
    </source>
</evidence>
<feature type="compositionally biased region" description="Acidic residues" evidence="1">
    <location>
        <begin position="50"/>
        <end position="60"/>
    </location>
</feature>
<feature type="region of interest" description="Disordered" evidence="1">
    <location>
        <begin position="20"/>
        <end position="69"/>
    </location>
</feature>
<dbReference type="PATRIC" id="fig|1807.13.peg.6234"/>
<proteinExistence type="predicted"/>
<dbReference type="AlphaFoldDB" id="A0A0M2JPH1"/>
<accession>A0A0M2JPH1</accession>
<keyword evidence="3" id="KW-1185">Reference proteome</keyword>
<gene>
    <name evidence="2" type="ORF">WN67_29540</name>
</gene>
<evidence type="ECO:0000256" key="1">
    <source>
        <dbReference type="SAM" id="MobiDB-lite"/>
    </source>
</evidence>
<reference evidence="2 3" key="1">
    <citation type="journal article" date="2015" name="Genome Announc.">
        <title>Draft Genome Sequence of Mycobacterium obuense Strain UC1, Isolated from Patient Sputum.</title>
        <authorList>
            <person name="Greninger A.L."/>
            <person name="Cunningham G."/>
            <person name="Hsu E.D."/>
            <person name="Yu J.M."/>
            <person name="Chiu C.Y."/>
            <person name="Miller S."/>
        </authorList>
    </citation>
    <scope>NUCLEOTIDE SEQUENCE [LARGE SCALE GENOMIC DNA]</scope>
    <source>
        <strain evidence="2 3">UC1</strain>
    </source>
</reference>
<dbReference type="Proteomes" id="UP000034150">
    <property type="component" value="Unassembled WGS sequence"/>
</dbReference>
<comment type="caution">
    <text evidence="2">The sequence shown here is derived from an EMBL/GenBank/DDBJ whole genome shotgun (WGS) entry which is preliminary data.</text>
</comment>
<organism evidence="2 3">
    <name type="scientific">Mycolicibacterium obuense</name>
    <dbReference type="NCBI Taxonomy" id="1807"/>
    <lineage>
        <taxon>Bacteria</taxon>
        <taxon>Bacillati</taxon>
        <taxon>Actinomycetota</taxon>
        <taxon>Actinomycetes</taxon>
        <taxon>Mycobacteriales</taxon>
        <taxon>Mycobacteriaceae</taxon>
        <taxon>Mycolicibacterium</taxon>
    </lineage>
</organism>
<protein>
    <submittedName>
        <fullName evidence="2">Uncharacterized protein</fullName>
    </submittedName>
</protein>
<dbReference type="EMBL" id="LAUZ02000172">
    <property type="protein sequence ID" value="KKE98393.1"/>
    <property type="molecule type" value="Genomic_DNA"/>
</dbReference>
<sequence length="69" mass="7398">MALLFCGGLNARDRSAQFVGGVGEEPAGGPSRGGRRFWEGAALDTGQSEDPTDERDEVGDDERKAEERD</sequence>
<name>A0A0M2JPH1_9MYCO</name>
<evidence type="ECO:0000313" key="2">
    <source>
        <dbReference type="EMBL" id="KKE98393.1"/>
    </source>
</evidence>